<evidence type="ECO:0000313" key="4">
    <source>
        <dbReference type="Proteomes" id="UP000325577"/>
    </source>
</evidence>
<accession>A0A5J5BN69</accession>
<feature type="domain" description="DUF4283" evidence="2">
    <location>
        <begin position="112"/>
        <end position="192"/>
    </location>
</feature>
<feature type="compositionally biased region" description="Basic and acidic residues" evidence="1">
    <location>
        <begin position="1"/>
        <end position="21"/>
    </location>
</feature>
<organism evidence="3 4">
    <name type="scientific">Nyssa sinensis</name>
    <dbReference type="NCBI Taxonomy" id="561372"/>
    <lineage>
        <taxon>Eukaryota</taxon>
        <taxon>Viridiplantae</taxon>
        <taxon>Streptophyta</taxon>
        <taxon>Embryophyta</taxon>
        <taxon>Tracheophyta</taxon>
        <taxon>Spermatophyta</taxon>
        <taxon>Magnoliopsida</taxon>
        <taxon>eudicotyledons</taxon>
        <taxon>Gunneridae</taxon>
        <taxon>Pentapetalae</taxon>
        <taxon>asterids</taxon>
        <taxon>Cornales</taxon>
        <taxon>Nyssaceae</taxon>
        <taxon>Nyssa</taxon>
    </lineage>
</organism>
<dbReference type="OrthoDB" id="1751344at2759"/>
<dbReference type="PANTHER" id="PTHR33233">
    <property type="entry name" value="ENDONUCLEASE/EXONUCLEASE/PHOSPHATASE"/>
    <property type="match status" value="1"/>
</dbReference>
<evidence type="ECO:0000313" key="3">
    <source>
        <dbReference type="EMBL" id="KAA8542581.1"/>
    </source>
</evidence>
<name>A0A5J5BN69_9ASTE</name>
<dbReference type="PANTHER" id="PTHR33233:SF14">
    <property type="entry name" value="ENDONUCLEASE_EXONUCLEASE_PHOSPHATASE"/>
    <property type="match status" value="1"/>
</dbReference>
<dbReference type="Proteomes" id="UP000325577">
    <property type="component" value="Linkage Group LG12"/>
</dbReference>
<evidence type="ECO:0000259" key="2">
    <source>
        <dbReference type="Pfam" id="PF14111"/>
    </source>
</evidence>
<evidence type="ECO:0000256" key="1">
    <source>
        <dbReference type="SAM" id="MobiDB-lite"/>
    </source>
</evidence>
<dbReference type="EMBL" id="CM018035">
    <property type="protein sequence ID" value="KAA8542581.1"/>
    <property type="molecule type" value="Genomic_DNA"/>
</dbReference>
<keyword evidence="4" id="KW-1185">Reference proteome</keyword>
<dbReference type="AlphaFoldDB" id="A0A5J5BN69"/>
<protein>
    <recommendedName>
        <fullName evidence="2">DUF4283 domain-containing protein</fullName>
    </recommendedName>
</protein>
<gene>
    <name evidence="3" type="ORF">F0562_023733</name>
</gene>
<feature type="region of interest" description="Disordered" evidence="1">
    <location>
        <begin position="66"/>
        <end position="97"/>
    </location>
</feature>
<dbReference type="Pfam" id="PF14111">
    <property type="entry name" value="DUF4283"/>
    <property type="match status" value="1"/>
</dbReference>
<feature type="region of interest" description="Disordered" evidence="1">
    <location>
        <begin position="1"/>
        <end position="34"/>
    </location>
</feature>
<sequence>MTAKGNHSDPESDDGEHRKETGSMMVQEGESRMGAEFRSENANLRQMLKDQEALLQELLEFKKQTLDDGSLPGNLAGEPNLEGMNGGQDGQQERNGVQASIENQDVVDELTRLKNSLLGYVMGEKLSFKKMLGFIRRLWKNMGNVQLHSIREGHFLFEFAQAEDKMKAMEEGPWSVESKPPILKLWSSSTDVDKKELDSSG</sequence>
<dbReference type="InterPro" id="IPR025558">
    <property type="entry name" value="DUF4283"/>
</dbReference>
<proteinExistence type="predicted"/>
<reference evidence="3 4" key="1">
    <citation type="submission" date="2019-09" db="EMBL/GenBank/DDBJ databases">
        <title>A chromosome-level genome assembly of the Chinese tupelo Nyssa sinensis.</title>
        <authorList>
            <person name="Yang X."/>
            <person name="Kang M."/>
            <person name="Yang Y."/>
            <person name="Xiong H."/>
            <person name="Wang M."/>
            <person name="Zhang Z."/>
            <person name="Wang Z."/>
            <person name="Wu H."/>
            <person name="Ma T."/>
            <person name="Liu J."/>
            <person name="Xi Z."/>
        </authorList>
    </citation>
    <scope>NUCLEOTIDE SEQUENCE [LARGE SCALE GENOMIC DNA]</scope>
    <source>
        <strain evidence="3">J267</strain>
        <tissue evidence="3">Leaf</tissue>
    </source>
</reference>